<dbReference type="AlphaFoldDB" id="G8QSG8"/>
<evidence type="ECO:0000259" key="3">
    <source>
        <dbReference type="Pfam" id="PF26109"/>
    </source>
</evidence>
<dbReference type="eggNOG" id="COG2378">
    <property type="taxonomic scope" value="Bacteria"/>
</dbReference>
<dbReference type="PANTHER" id="PTHR34580">
    <property type="match status" value="1"/>
</dbReference>
<dbReference type="Pfam" id="PF26109">
    <property type="entry name" value="WHD_BrxR"/>
    <property type="match status" value="1"/>
</dbReference>
<dbReference type="Pfam" id="PF25583">
    <property type="entry name" value="WCX"/>
    <property type="match status" value="1"/>
</dbReference>
<protein>
    <submittedName>
        <fullName evidence="4">Putative transcriptional regulator</fullName>
    </submittedName>
</protein>
<evidence type="ECO:0000313" key="4">
    <source>
        <dbReference type="EMBL" id="AEV30098.1"/>
    </source>
</evidence>
<evidence type="ECO:0000259" key="2">
    <source>
        <dbReference type="Pfam" id="PF25583"/>
    </source>
</evidence>
<dbReference type="EMBL" id="CP003155">
    <property type="protein sequence ID" value="AEV30098.1"/>
    <property type="molecule type" value="Genomic_DNA"/>
</dbReference>
<reference evidence="4 5" key="1">
    <citation type="submission" date="2011-11" db="EMBL/GenBank/DDBJ databases">
        <title>Complete sequence of Spirochaeta sp. grapes.</title>
        <authorList>
            <consortium name="US DOE Joint Genome Institute"/>
            <person name="Lucas S."/>
            <person name="Han J."/>
            <person name="Lapidus A."/>
            <person name="Cheng J.-F."/>
            <person name="Goodwin L."/>
            <person name="Pitluck S."/>
            <person name="Peters L."/>
            <person name="Ovchinnikova G."/>
            <person name="Munk A.C."/>
            <person name="Detter J.C."/>
            <person name="Han C."/>
            <person name="Tapia R."/>
            <person name="Land M."/>
            <person name="Hauser L."/>
            <person name="Kyrpides N."/>
            <person name="Ivanova N."/>
            <person name="Pagani I."/>
            <person name="Ritalahtilisa K."/>
            <person name="Loeffler F."/>
            <person name="Woyke T."/>
        </authorList>
    </citation>
    <scope>NUCLEOTIDE SEQUENCE [LARGE SCALE GENOMIC DNA]</scope>
    <source>
        <strain evidence="5">ATCC BAA-1885 / DSM 22778 / Grapes</strain>
    </source>
</reference>
<evidence type="ECO:0000259" key="1">
    <source>
        <dbReference type="Pfam" id="PF13280"/>
    </source>
</evidence>
<keyword evidence="5" id="KW-1185">Reference proteome</keyword>
<dbReference type="InterPro" id="IPR057727">
    <property type="entry name" value="WCX_dom"/>
</dbReference>
<dbReference type="KEGG" id="sgp:SpiGrapes_2323"/>
<proteinExistence type="predicted"/>
<dbReference type="PROSITE" id="PS52050">
    <property type="entry name" value="WYL"/>
    <property type="match status" value="1"/>
</dbReference>
<feature type="domain" description="WYL" evidence="1">
    <location>
        <begin position="133"/>
        <end position="198"/>
    </location>
</feature>
<dbReference type="Pfam" id="PF13280">
    <property type="entry name" value="WYL"/>
    <property type="match status" value="1"/>
</dbReference>
<gene>
    <name evidence="4" type="ordered locus">SpiGrapes_2323</name>
</gene>
<name>G8QSG8_SPHPG</name>
<dbReference type="InterPro" id="IPR036388">
    <property type="entry name" value="WH-like_DNA-bd_sf"/>
</dbReference>
<dbReference type="InterPro" id="IPR026881">
    <property type="entry name" value="WYL_dom"/>
</dbReference>
<accession>G8QSG8</accession>
<dbReference type="Proteomes" id="UP000005632">
    <property type="component" value="Chromosome"/>
</dbReference>
<evidence type="ECO:0000313" key="5">
    <source>
        <dbReference type="Proteomes" id="UP000005632"/>
    </source>
</evidence>
<sequence length="317" mass="36371">MSKIERVFYINKKILEEGKVTTQQVAEKYEISTRQVMRDFDYLRDNLKAPIAYDHNQKGYIYTEHFSLLSNTNERMLVLNAIFRSLAESQGVMSVVTEMITQGIDSGVDQDYKALTDKIVFITPIQDWPDYSIFNKVCSAMKSSERMTMHYHNGQGEATVRHIEPLRLVNYSGRWYLLAFDLKHRELRIFHLSRIEDINAIVGDFFHSSFTEDQLNTFIHGGYGIFMGSESINVTFRIFGSAVHTVATQTWHKEQKVKHLQVEGKEVLEVTLPVANMQEILSKVLSFGSAARPVSPPSFVDAWKATVLKMQSLAEEL</sequence>
<dbReference type="InterPro" id="IPR051534">
    <property type="entry name" value="CBASS_pafABC_assoc_protein"/>
</dbReference>
<dbReference type="OrthoDB" id="369264at2"/>
<dbReference type="InterPro" id="IPR059019">
    <property type="entry name" value="WHD_CapW"/>
</dbReference>
<dbReference type="Gene3D" id="1.10.10.10">
    <property type="entry name" value="Winged helix-like DNA-binding domain superfamily/Winged helix DNA-binding domain"/>
    <property type="match status" value="1"/>
</dbReference>
<feature type="domain" description="WCX" evidence="2">
    <location>
        <begin position="232"/>
        <end position="310"/>
    </location>
</feature>
<dbReference type="RefSeq" id="WP_014270939.1">
    <property type="nucleotide sequence ID" value="NC_016633.1"/>
</dbReference>
<dbReference type="PANTHER" id="PTHR34580:SF1">
    <property type="entry name" value="PROTEIN PAFC"/>
    <property type="match status" value="1"/>
</dbReference>
<feature type="domain" description="DNA-binding transcriptional repressor CapW winged helix-turn-helix" evidence="3">
    <location>
        <begin position="8"/>
        <end position="69"/>
    </location>
</feature>
<dbReference type="HOGENOM" id="CLU_041141_4_1_12"/>
<organism evidence="4 5">
    <name type="scientific">Sphaerochaeta pleomorpha (strain ATCC BAA-1885 / DSM 22778 / Grapes)</name>
    <dbReference type="NCBI Taxonomy" id="158190"/>
    <lineage>
        <taxon>Bacteria</taxon>
        <taxon>Pseudomonadati</taxon>
        <taxon>Spirochaetota</taxon>
        <taxon>Spirochaetia</taxon>
        <taxon>Spirochaetales</taxon>
        <taxon>Sphaerochaetaceae</taxon>
        <taxon>Sphaerochaeta</taxon>
    </lineage>
</organism>
<dbReference type="STRING" id="158190.SpiGrapes_2323"/>